<dbReference type="InterPro" id="IPR002641">
    <property type="entry name" value="PNPLA_dom"/>
</dbReference>
<organism evidence="4 5">
    <name type="scientific">Nocardioides antri</name>
    <dbReference type="NCBI Taxonomy" id="2607659"/>
    <lineage>
        <taxon>Bacteria</taxon>
        <taxon>Bacillati</taxon>
        <taxon>Actinomycetota</taxon>
        <taxon>Actinomycetes</taxon>
        <taxon>Propionibacteriales</taxon>
        <taxon>Nocardioidaceae</taxon>
        <taxon>Nocardioides</taxon>
    </lineage>
</organism>
<keyword evidence="2" id="KW-0442">Lipid degradation</keyword>
<accession>A0A5B1MA04</accession>
<evidence type="ECO:0000256" key="1">
    <source>
        <dbReference type="ARBA" id="ARBA00023098"/>
    </source>
</evidence>
<comment type="caution">
    <text evidence="2">Lacks conserved residue(s) required for the propagation of feature annotation.</text>
</comment>
<comment type="caution">
    <text evidence="4">The sequence shown here is derived from an EMBL/GenBank/DDBJ whole genome shotgun (WGS) entry which is preliminary data.</text>
</comment>
<dbReference type="EMBL" id="VUJW01000001">
    <property type="protein sequence ID" value="KAA1429418.1"/>
    <property type="molecule type" value="Genomic_DNA"/>
</dbReference>
<dbReference type="Gene3D" id="3.40.1090.10">
    <property type="entry name" value="Cytosolic phospholipase A2 catalytic domain"/>
    <property type="match status" value="2"/>
</dbReference>
<feature type="short sequence motif" description="DGA/G" evidence="2">
    <location>
        <begin position="224"/>
        <end position="226"/>
    </location>
</feature>
<name>A0A5B1MA04_9ACTN</name>
<dbReference type="InterPro" id="IPR016035">
    <property type="entry name" value="Acyl_Trfase/lysoPLipase"/>
</dbReference>
<protein>
    <submittedName>
        <fullName evidence="4">Patatin</fullName>
    </submittedName>
</protein>
<dbReference type="AlphaFoldDB" id="A0A5B1MA04"/>
<dbReference type="Proteomes" id="UP000324351">
    <property type="component" value="Unassembled WGS sequence"/>
</dbReference>
<feature type="domain" description="PNPLA" evidence="3">
    <location>
        <begin position="31"/>
        <end position="240"/>
    </location>
</feature>
<keyword evidence="1 2" id="KW-0443">Lipid metabolism</keyword>
<reference evidence="4 5" key="1">
    <citation type="submission" date="2019-09" db="EMBL/GenBank/DDBJ databases">
        <title>Nocardioides panacisoli sp. nov., isolated from the soil of a ginseng field.</title>
        <authorList>
            <person name="Cho C."/>
        </authorList>
    </citation>
    <scope>NUCLEOTIDE SEQUENCE [LARGE SCALE GENOMIC DNA]</scope>
    <source>
        <strain evidence="4 5">BN140041</strain>
    </source>
</reference>
<feature type="active site" description="Proton acceptor" evidence="2">
    <location>
        <position position="224"/>
    </location>
</feature>
<evidence type="ECO:0000313" key="4">
    <source>
        <dbReference type="EMBL" id="KAA1429418.1"/>
    </source>
</evidence>
<gene>
    <name evidence="4" type="ORF">F0U47_04330</name>
</gene>
<dbReference type="GO" id="GO:0016787">
    <property type="term" value="F:hydrolase activity"/>
    <property type="evidence" value="ECO:0007669"/>
    <property type="project" value="UniProtKB-UniRule"/>
</dbReference>
<evidence type="ECO:0000256" key="2">
    <source>
        <dbReference type="PROSITE-ProRule" id="PRU01161"/>
    </source>
</evidence>
<keyword evidence="2" id="KW-0378">Hydrolase</keyword>
<reference evidence="4 5" key="2">
    <citation type="submission" date="2019-09" db="EMBL/GenBank/DDBJ databases">
        <authorList>
            <person name="Jin C."/>
        </authorList>
    </citation>
    <scope>NUCLEOTIDE SEQUENCE [LARGE SCALE GENOMIC DNA]</scope>
    <source>
        <strain evidence="4 5">BN140041</strain>
    </source>
</reference>
<proteinExistence type="predicted"/>
<dbReference type="SUPFAM" id="SSF52151">
    <property type="entry name" value="FabD/lysophospholipase-like"/>
    <property type="match status" value="1"/>
</dbReference>
<sequence>MRASSRQGQQPIFAPRTRDWSDLRMTKRGLVIGAGGVTGLAWSSGTLAALEEATGWDPRTADVLVGTSQGAFLSGLLASSVATQDLTRWYRRELPETHPLRSRAARRAEASGRRGLPLPASPTLLARAVGPRRIMPLAALSGLLPVGTGSLDAFLAPLAAVVGDDVWVPHPATWVTALDYDSGRRICFGAPGWPQPPFLDAVRASCTVPGQFPPVVIDGRRYVDGGAHSTTNADVVADAGLDEVVVLAPMAGEDGLLRRVAQRQLRAEARRLERAGTTVRVLMPTREDRVLMDARPLDMTARSAIFENVLARGWTG</sequence>
<dbReference type="Pfam" id="PF01734">
    <property type="entry name" value="Patatin"/>
    <property type="match status" value="1"/>
</dbReference>
<feature type="active site" description="Nucleophile" evidence="2">
    <location>
        <position position="68"/>
    </location>
</feature>
<dbReference type="PROSITE" id="PS51635">
    <property type="entry name" value="PNPLA"/>
    <property type="match status" value="1"/>
</dbReference>
<evidence type="ECO:0000259" key="3">
    <source>
        <dbReference type="PROSITE" id="PS51635"/>
    </source>
</evidence>
<evidence type="ECO:0000313" key="5">
    <source>
        <dbReference type="Proteomes" id="UP000324351"/>
    </source>
</evidence>
<keyword evidence="5" id="KW-1185">Reference proteome</keyword>
<dbReference type="GO" id="GO:0016042">
    <property type="term" value="P:lipid catabolic process"/>
    <property type="evidence" value="ECO:0007669"/>
    <property type="project" value="UniProtKB-UniRule"/>
</dbReference>
<feature type="short sequence motif" description="GXSXG" evidence="2">
    <location>
        <begin position="66"/>
        <end position="70"/>
    </location>
</feature>